<dbReference type="InterPro" id="IPR035979">
    <property type="entry name" value="RBD_domain_sf"/>
</dbReference>
<evidence type="ECO:0000256" key="1">
    <source>
        <dbReference type="ARBA" id="ARBA00022737"/>
    </source>
</evidence>
<feature type="compositionally biased region" description="Basic and acidic residues" evidence="3">
    <location>
        <begin position="1"/>
        <end position="25"/>
    </location>
</feature>
<accession>A0A183DGE6</accession>
<dbReference type="GO" id="GO:0003729">
    <property type="term" value="F:mRNA binding"/>
    <property type="evidence" value="ECO:0007669"/>
    <property type="project" value="TreeGrafter"/>
</dbReference>
<organism evidence="6">
    <name type="scientific">Gongylonema pulchrum</name>
    <dbReference type="NCBI Taxonomy" id="637853"/>
    <lineage>
        <taxon>Eukaryota</taxon>
        <taxon>Metazoa</taxon>
        <taxon>Ecdysozoa</taxon>
        <taxon>Nematoda</taxon>
        <taxon>Chromadorea</taxon>
        <taxon>Rhabditida</taxon>
        <taxon>Spirurina</taxon>
        <taxon>Spiruromorpha</taxon>
        <taxon>Spiruroidea</taxon>
        <taxon>Gongylonematidae</taxon>
        <taxon>Gongylonema</taxon>
    </lineage>
</organism>
<dbReference type="Proteomes" id="UP000271098">
    <property type="component" value="Unassembled WGS sequence"/>
</dbReference>
<dbReference type="SUPFAM" id="SSF54928">
    <property type="entry name" value="RNA-binding domain, RBD"/>
    <property type="match status" value="1"/>
</dbReference>
<reference evidence="6" key="1">
    <citation type="submission" date="2016-06" db="UniProtKB">
        <authorList>
            <consortium name="WormBaseParasite"/>
        </authorList>
    </citation>
    <scope>IDENTIFICATION</scope>
</reference>
<keyword evidence="2" id="KW-0694">RNA-binding</keyword>
<evidence type="ECO:0000313" key="6">
    <source>
        <dbReference type="WBParaSite" id="GPUH_0000779601-mRNA-1"/>
    </source>
</evidence>
<evidence type="ECO:0000313" key="4">
    <source>
        <dbReference type="EMBL" id="VDK59671.1"/>
    </source>
</evidence>
<feature type="region of interest" description="Disordered" evidence="3">
    <location>
        <begin position="1"/>
        <end position="31"/>
    </location>
</feature>
<name>A0A183DGE6_9BILA</name>
<dbReference type="InterPro" id="IPR012677">
    <property type="entry name" value="Nucleotide-bd_a/b_plait_sf"/>
</dbReference>
<sequence>MAARPHMLDGKKVDPKRAVPRDQSAHSEANVSTKRLYVSGVREEHTEQMFEEYFSQFGKVLKVKKLTYFSSF</sequence>
<reference evidence="4 5" key="2">
    <citation type="submission" date="2018-11" db="EMBL/GenBank/DDBJ databases">
        <authorList>
            <consortium name="Pathogen Informatics"/>
        </authorList>
    </citation>
    <scope>NUCLEOTIDE SEQUENCE [LARGE SCALE GENOMIC DNA]</scope>
</reference>
<dbReference type="OrthoDB" id="1875751at2759"/>
<protein>
    <submittedName>
        <fullName evidence="6">RRM domain-containing protein</fullName>
    </submittedName>
</protein>
<dbReference type="PANTHER" id="PTHR48032">
    <property type="entry name" value="RNA-BINDING PROTEIN MUSASHI HOMOLOG RBP6"/>
    <property type="match status" value="1"/>
</dbReference>
<dbReference type="Gene3D" id="3.30.70.330">
    <property type="match status" value="1"/>
</dbReference>
<keyword evidence="5" id="KW-1185">Reference proteome</keyword>
<dbReference type="EMBL" id="UYRT01021007">
    <property type="protein sequence ID" value="VDK59671.1"/>
    <property type="molecule type" value="Genomic_DNA"/>
</dbReference>
<dbReference type="PANTHER" id="PTHR48032:SF6">
    <property type="entry name" value="RNA-BINDING (RRM_RBD_RNP MOTIFS) FAMILY PROTEIN"/>
    <property type="match status" value="1"/>
</dbReference>
<evidence type="ECO:0000256" key="3">
    <source>
        <dbReference type="SAM" id="MobiDB-lite"/>
    </source>
</evidence>
<dbReference type="AlphaFoldDB" id="A0A183DGE6"/>
<gene>
    <name evidence="4" type="ORF">GPUH_LOCUS7787</name>
</gene>
<proteinExistence type="predicted"/>
<dbReference type="GO" id="GO:0006417">
    <property type="term" value="P:regulation of translation"/>
    <property type="evidence" value="ECO:0007669"/>
    <property type="project" value="TreeGrafter"/>
</dbReference>
<dbReference type="WBParaSite" id="GPUH_0000779601-mRNA-1">
    <property type="protein sequence ID" value="GPUH_0000779601-mRNA-1"/>
    <property type="gene ID" value="GPUH_0000779601"/>
</dbReference>
<evidence type="ECO:0000313" key="5">
    <source>
        <dbReference type="Proteomes" id="UP000271098"/>
    </source>
</evidence>
<evidence type="ECO:0000256" key="2">
    <source>
        <dbReference type="ARBA" id="ARBA00022884"/>
    </source>
</evidence>
<keyword evidence="1" id="KW-0677">Repeat</keyword>